<accession>A0ABU0GAK5</accession>
<evidence type="ECO:0000313" key="2">
    <source>
        <dbReference type="Proteomes" id="UP001238496"/>
    </source>
</evidence>
<protein>
    <submittedName>
        <fullName evidence="1">Septation ring formation regulator EzrA</fullName>
    </submittedName>
</protein>
<sequence length="100" mass="10903">MGNPLSSISAPKAKTSELKRQIMQVDQQTFAAASTELRDVANELATLVVDEASARERLKRTDVRASDTEIVHLLSVHTIGGVIPCRDSHGNCTEQWRASS</sequence>
<name>A0ABU0GAK5_9HYPH</name>
<comment type="caution">
    <text evidence="1">The sequence shown here is derived from an EMBL/GenBank/DDBJ whole genome shotgun (WGS) entry which is preliminary data.</text>
</comment>
<reference evidence="1 2" key="1">
    <citation type="submission" date="2023-07" db="EMBL/GenBank/DDBJ databases">
        <title>Genomic Encyclopedia of Type Strains, Phase IV (KMG-IV): sequencing the most valuable type-strain genomes for metagenomic binning, comparative biology and taxonomic classification.</title>
        <authorList>
            <person name="Goeker M."/>
        </authorList>
    </citation>
    <scope>NUCLEOTIDE SEQUENCE [LARGE SCALE GENOMIC DNA]</scope>
    <source>
        <strain evidence="1 2">DSM 1111</strain>
    </source>
</reference>
<dbReference type="EMBL" id="JAUSUW010000010">
    <property type="protein sequence ID" value="MDQ0422385.1"/>
    <property type="molecule type" value="Genomic_DNA"/>
</dbReference>
<gene>
    <name evidence="1" type="ORF">J2045_003433</name>
</gene>
<dbReference type="Proteomes" id="UP001238496">
    <property type="component" value="Unassembled WGS sequence"/>
</dbReference>
<keyword evidence="2" id="KW-1185">Reference proteome</keyword>
<dbReference type="RefSeq" id="WP_307374880.1">
    <property type="nucleotide sequence ID" value="NZ_JAUSUW010000010.1"/>
</dbReference>
<proteinExistence type="predicted"/>
<evidence type="ECO:0000313" key="1">
    <source>
        <dbReference type="EMBL" id="MDQ0422385.1"/>
    </source>
</evidence>
<organism evidence="1 2">
    <name type="scientific">Peteryoungia aggregata LMG 23059</name>
    <dbReference type="NCBI Taxonomy" id="1368425"/>
    <lineage>
        <taxon>Bacteria</taxon>
        <taxon>Pseudomonadati</taxon>
        <taxon>Pseudomonadota</taxon>
        <taxon>Alphaproteobacteria</taxon>
        <taxon>Hyphomicrobiales</taxon>
        <taxon>Rhizobiaceae</taxon>
        <taxon>Peteryoungia</taxon>
    </lineage>
</organism>